<feature type="transmembrane region" description="Helical" evidence="1">
    <location>
        <begin position="381"/>
        <end position="403"/>
    </location>
</feature>
<organism evidence="2 3">
    <name type="scientific">Allonocardiopsis opalescens</name>
    <dbReference type="NCBI Taxonomy" id="1144618"/>
    <lineage>
        <taxon>Bacteria</taxon>
        <taxon>Bacillati</taxon>
        <taxon>Actinomycetota</taxon>
        <taxon>Actinomycetes</taxon>
        <taxon>Streptosporangiales</taxon>
        <taxon>Allonocardiopsis</taxon>
    </lineage>
</organism>
<reference evidence="2 3" key="1">
    <citation type="submission" date="2018-03" db="EMBL/GenBank/DDBJ databases">
        <title>Genomic Encyclopedia of Archaeal and Bacterial Type Strains, Phase II (KMG-II): from individual species to whole genera.</title>
        <authorList>
            <person name="Goeker M."/>
        </authorList>
    </citation>
    <scope>NUCLEOTIDE SEQUENCE [LARGE SCALE GENOMIC DNA]</scope>
    <source>
        <strain evidence="2 3">DSM 45601</strain>
    </source>
</reference>
<dbReference type="RefSeq" id="WP_106244708.1">
    <property type="nucleotide sequence ID" value="NZ_PVZC01000003.1"/>
</dbReference>
<dbReference type="OrthoDB" id="2014935at2"/>
<feature type="transmembrane region" description="Helical" evidence="1">
    <location>
        <begin position="415"/>
        <end position="439"/>
    </location>
</feature>
<keyword evidence="1" id="KW-0812">Transmembrane</keyword>
<dbReference type="Proteomes" id="UP000237846">
    <property type="component" value="Unassembled WGS sequence"/>
</dbReference>
<protein>
    <submittedName>
        <fullName evidence="2">ABC-2 type transport system permease protein</fullName>
    </submittedName>
</protein>
<evidence type="ECO:0000313" key="3">
    <source>
        <dbReference type="Proteomes" id="UP000237846"/>
    </source>
</evidence>
<feature type="transmembrane region" description="Helical" evidence="1">
    <location>
        <begin position="346"/>
        <end position="369"/>
    </location>
</feature>
<feature type="transmembrane region" description="Helical" evidence="1">
    <location>
        <begin position="244"/>
        <end position="265"/>
    </location>
</feature>
<feature type="transmembrane region" description="Helical" evidence="1">
    <location>
        <begin position="185"/>
        <end position="206"/>
    </location>
</feature>
<sequence>MAEAVGANRALLAFSGQVTAPTLGGLVMFKIGDIAFGLVALMALLSVVRHTRADEESGRRELLAATAVGRHAPLAAALAHTAGLCALTAALSAAGLLALGFGIDPVGAAAFGAAMLAAGLVFAAAAAVAAQLTAQTRTTYLLAGLLFGTAYILRFTADGGGVLWLRWLSPLGWSHLLRPFGDERWWTPAIPAAAVLVLAGTAFALAGRRDVGAGLVAARDGRATAAPSLRGPLGLAWRLQRGQLLGWTAAFAVAGAATASVAPGIPALGGLLGEPMLEFFRRYAAAPDVSLSDTYLWIVVLSLGYAVSLYTLLATLRLRSEEASGLAEPALSAPLTRLRWAGGHMAVTAAGTAAMLLAAGLGAGLVYGLGRGDVAEQLPRVLLAAAVQLPPALVVGSVAVFAFGFFPRYAVASAWVAWVFFQLFGESIGPVLGIDYWVANRVVPWHYVPMVLTGEEFSAVPLLWPAAVAAALTGAGLLALRRRDLV</sequence>
<feature type="transmembrane region" description="Helical" evidence="1">
    <location>
        <begin position="34"/>
        <end position="51"/>
    </location>
</feature>
<keyword evidence="1" id="KW-0472">Membrane</keyword>
<name>A0A2T0Q7L8_9ACTN</name>
<keyword evidence="3" id="KW-1185">Reference proteome</keyword>
<keyword evidence="1" id="KW-1133">Transmembrane helix</keyword>
<dbReference type="EMBL" id="PVZC01000003">
    <property type="protein sequence ID" value="PRX99794.1"/>
    <property type="molecule type" value="Genomic_DNA"/>
</dbReference>
<proteinExistence type="predicted"/>
<evidence type="ECO:0000256" key="1">
    <source>
        <dbReference type="SAM" id="Phobius"/>
    </source>
</evidence>
<feature type="transmembrane region" description="Helical" evidence="1">
    <location>
        <begin position="459"/>
        <end position="480"/>
    </location>
</feature>
<comment type="caution">
    <text evidence="2">The sequence shown here is derived from an EMBL/GenBank/DDBJ whole genome shotgun (WGS) entry which is preliminary data.</text>
</comment>
<accession>A0A2T0Q7L8</accession>
<feature type="transmembrane region" description="Helical" evidence="1">
    <location>
        <begin position="107"/>
        <end position="128"/>
    </location>
</feature>
<feature type="transmembrane region" description="Helical" evidence="1">
    <location>
        <begin position="72"/>
        <end position="101"/>
    </location>
</feature>
<evidence type="ECO:0000313" key="2">
    <source>
        <dbReference type="EMBL" id="PRX99794.1"/>
    </source>
</evidence>
<feature type="transmembrane region" description="Helical" evidence="1">
    <location>
        <begin position="295"/>
        <end position="316"/>
    </location>
</feature>
<feature type="transmembrane region" description="Helical" evidence="1">
    <location>
        <begin position="140"/>
        <end position="165"/>
    </location>
</feature>
<gene>
    <name evidence="2" type="ORF">CLV72_103400</name>
</gene>
<dbReference type="AlphaFoldDB" id="A0A2T0Q7L8"/>